<comment type="caution">
    <text evidence="2">The sequence shown here is derived from an EMBL/GenBank/DDBJ whole genome shotgun (WGS) entry which is preliminary data.</text>
</comment>
<organism evidence="2 3">
    <name type="scientific">Mumia xiangluensis</name>
    <dbReference type="NCBI Taxonomy" id="1678900"/>
    <lineage>
        <taxon>Bacteria</taxon>
        <taxon>Bacillati</taxon>
        <taxon>Actinomycetota</taxon>
        <taxon>Actinomycetes</taxon>
        <taxon>Propionibacteriales</taxon>
        <taxon>Nocardioidaceae</taxon>
        <taxon>Mumia</taxon>
    </lineage>
</organism>
<evidence type="ECO:0000256" key="1">
    <source>
        <dbReference type="SAM" id="MobiDB-lite"/>
    </source>
</evidence>
<evidence type="ECO:0000313" key="3">
    <source>
        <dbReference type="Proteomes" id="UP001596097"/>
    </source>
</evidence>
<feature type="compositionally biased region" description="Basic residues" evidence="1">
    <location>
        <begin position="159"/>
        <end position="169"/>
    </location>
</feature>
<evidence type="ECO:0008006" key="4">
    <source>
        <dbReference type="Google" id="ProtNLM"/>
    </source>
</evidence>
<gene>
    <name evidence="2" type="ORF">ACFPYK_21705</name>
</gene>
<proteinExistence type="predicted"/>
<protein>
    <recommendedName>
        <fullName evidence="4">HTH domain-containing protein</fullName>
    </recommendedName>
</protein>
<accession>A0ABW1QRE2</accession>
<feature type="compositionally biased region" description="Low complexity" evidence="1">
    <location>
        <begin position="140"/>
        <end position="156"/>
    </location>
</feature>
<dbReference type="EMBL" id="JBHSQL010000038">
    <property type="protein sequence ID" value="MFC6152032.1"/>
    <property type="molecule type" value="Genomic_DNA"/>
</dbReference>
<evidence type="ECO:0000313" key="2">
    <source>
        <dbReference type="EMBL" id="MFC6152032.1"/>
    </source>
</evidence>
<reference evidence="3" key="1">
    <citation type="journal article" date="2019" name="Int. J. Syst. Evol. Microbiol.">
        <title>The Global Catalogue of Microorganisms (GCM) 10K type strain sequencing project: providing services to taxonomists for standard genome sequencing and annotation.</title>
        <authorList>
            <consortium name="The Broad Institute Genomics Platform"/>
            <consortium name="The Broad Institute Genome Sequencing Center for Infectious Disease"/>
            <person name="Wu L."/>
            <person name="Ma J."/>
        </authorList>
    </citation>
    <scope>NUCLEOTIDE SEQUENCE [LARGE SCALE GENOMIC DNA]</scope>
    <source>
        <strain evidence="3">CGMCC 4.7198</strain>
    </source>
</reference>
<dbReference type="RefSeq" id="WP_147362746.1">
    <property type="nucleotide sequence ID" value="NZ_JBHSQL010000038.1"/>
</dbReference>
<name>A0ABW1QRE2_9ACTN</name>
<dbReference type="Proteomes" id="UP001596097">
    <property type="component" value="Unassembled WGS sequence"/>
</dbReference>
<sequence>MTDHRIVGLAEVARRCGVSLSTVNRKVSKLRDFGAEKDAYGVWHVPVTAIEGVGWTIQPDMPRHVTPDMSVTRPDMSPETTEIRAQLDSLREELTALSGRLTVTEADRDRWQAIAAERLQNLHDLRLAQRLLEARNAPGPEQESTPAPAEPEQPATWRGRFRRVRGHGQ</sequence>
<feature type="region of interest" description="Disordered" evidence="1">
    <location>
        <begin position="133"/>
        <end position="169"/>
    </location>
</feature>
<keyword evidence="3" id="KW-1185">Reference proteome</keyword>